<dbReference type="InterPro" id="IPR001647">
    <property type="entry name" value="HTH_TetR"/>
</dbReference>
<dbReference type="SUPFAM" id="SSF46689">
    <property type="entry name" value="Homeodomain-like"/>
    <property type="match status" value="1"/>
</dbReference>
<evidence type="ECO:0000256" key="1">
    <source>
        <dbReference type="ARBA" id="ARBA00022491"/>
    </source>
</evidence>
<comment type="caution">
    <text evidence="7">The sequence shown here is derived from an EMBL/GenBank/DDBJ whole genome shotgun (WGS) entry which is preliminary data.</text>
</comment>
<dbReference type="GO" id="GO:0046677">
    <property type="term" value="P:response to antibiotic"/>
    <property type="evidence" value="ECO:0007669"/>
    <property type="project" value="InterPro"/>
</dbReference>
<feature type="DNA-binding region" description="H-T-H motif" evidence="5">
    <location>
        <begin position="29"/>
        <end position="48"/>
    </location>
</feature>
<keyword evidence="4" id="KW-0804">Transcription</keyword>
<dbReference type="PRINTS" id="PR00400">
    <property type="entry name" value="TETREPRESSOR"/>
</dbReference>
<dbReference type="GO" id="GO:0045892">
    <property type="term" value="P:negative regulation of DNA-templated transcription"/>
    <property type="evidence" value="ECO:0007669"/>
    <property type="project" value="InterPro"/>
</dbReference>
<dbReference type="GO" id="GO:0000976">
    <property type="term" value="F:transcription cis-regulatory region binding"/>
    <property type="evidence" value="ECO:0007669"/>
    <property type="project" value="TreeGrafter"/>
</dbReference>
<dbReference type="SUPFAM" id="SSF48498">
    <property type="entry name" value="Tetracyclin repressor-like, C-terminal domain"/>
    <property type="match status" value="1"/>
</dbReference>
<evidence type="ECO:0000313" key="7">
    <source>
        <dbReference type="EMBL" id="TMR35511.1"/>
    </source>
</evidence>
<accession>A0A5S4GSK4</accession>
<dbReference type="Pfam" id="PF02909">
    <property type="entry name" value="TetR_C_1"/>
    <property type="match status" value="1"/>
</dbReference>
<organism evidence="7 8">
    <name type="scientific">Actinomadura geliboluensis</name>
    <dbReference type="NCBI Taxonomy" id="882440"/>
    <lineage>
        <taxon>Bacteria</taxon>
        <taxon>Bacillati</taxon>
        <taxon>Actinomycetota</taxon>
        <taxon>Actinomycetes</taxon>
        <taxon>Streptosporangiales</taxon>
        <taxon>Thermomonosporaceae</taxon>
        <taxon>Actinomadura</taxon>
    </lineage>
</organism>
<keyword evidence="2" id="KW-0805">Transcription regulation</keyword>
<dbReference type="OrthoDB" id="329481at2"/>
<dbReference type="InterPro" id="IPR036271">
    <property type="entry name" value="Tet_transcr_reg_TetR-rel_C_sf"/>
</dbReference>
<evidence type="ECO:0000256" key="2">
    <source>
        <dbReference type="ARBA" id="ARBA00023015"/>
    </source>
</evidence>
<dbReference type="EMBL" id="VCKZ01000176">
    <property type="protein sequence ID" value="TMR35511.1"/>
    <property type="molecule type" value="Genomic_DNA"/>
</dbReference>
<dbReference type="InterPro" id="IPR004111">
    <property type="entry name" value="Repressor_TetR_C"/>
</dbReference>
<evidence type="ECO:0000313" key="8">
    <source>
        <dbReference type="Proteomes" id="UP000305238"/>
    </source>
</evidence>
<dbReference type="PROSITE" id="PS50977">
    <property type="entry name" value="HTH_TETR_2"/>
    <property type="match status" value="1"/>
</dbReference>
<dbReference type="GO" id="GO:0003700">
    <property type="term" value="F:DNA-binding transcription factor activity"/>
    <property type="evidence" value="ECO:0007669"/>
    <property type="project" value="TreeGrafter"/>
</dbReference>
<dbReference type="InterPro" id="IPR009057">
    <property type="entry name" value="Homeodomain-like_sf"/>
</dbReference>
<evidence type="ECO:0000256" key="4">
    <source>
        <dbReference type="ARBA" id="ARBA00023163"/>
    </source>
</evidence>
<dbReference type="Proteomes" id="UP000305238">
    <property type="component" value="Unassembled WGS sequence"/>
</dbReference>
<dbReference type="InterPro" id="IPR050109">
    <property type="entry name" value="HTH-type_TetR-like_transc_reg"/>
</dbReference>
<sequence>MPRPRSLTTEKLAGAALAVIDRDGLAGLSMRAVAKELGMSTMALYRYVRDREELEGLVVDLVYAEVDPVPPDDGPWDERITAMALRLRDAFVAHAAIMPLTLAHRHASAGSLCWGEAVAGILAEAGITGRRGAIALRAVLAYIIGAIQLEHLGALSGEGTAAIAALPREEFPHLAETARHGRRIGPDEEFRGGLAAVLRGLGAPSAPEGTAGR</sequence>
<reference evidence="7 8" key="1">
    <citation type="submission" date="2019-05" db="EMBL/GenBank/DDBJ databases">
        <title>Draft genome sequence of Actinomadura geliboluensis A8036.</title>
        <authorList>
            <person name="Saricaoglu S."/>
            <person name="Isik K."/>
        </authorList>
    </citation>
    <scope>NUCLEOTIDE SEQUENCE [LARGE SCALE GENOMIC DNA]</scope>
    <source>
        <strain evidence="7 8">A8036</strain>
    </source>
</reference>
<dbReference type="Gene3D" id="1.10.357.10">
    <property type="entry name" value="Tetracycline Repressor, domain 2"/>
    <property type="match status" value="1"/>
</dbReference>
<dbReference type="Pfam" id="PF00440">
    <property type="entry name" value="TetR_N"/>
    <property type="match status" value="1"/>
</dbReference>
<protein>
    <submittedName>
        <fullName evidence="7">TetR/AcrR family transcriptional regulator</fullName>
    </submittedName>
</protein>
<dbReference type="InterPro" id="IPR003012">
    <property type="entry name" value="Tet_transcr_reg_TetR"/>
</dbReference>
<dbReference type="PANTHER" id="PTHR30055:SF151">
    <property type="entry name" value="TRANSCRIPTIONAL REGULATORY PROTEIN"/>
    <property type="match status" value="1"/>
</dbReference>
<feature type="domain" description="HTH tetR-type" evidence="6">
    <location>
        <begin position="6"/>
        <end position="66"/>
    </location>
</feature>
<evidence type="ECO:0000256" key="5">
    <source>
        <dbReference type="PROSITE-ProRule" id="PRU00335"/>
    </source>
</evidence>
<dbReference type="AlphaFoldDB" id="A0A5S4GSK4"/>
<keyword evidence="3 5" id="KW-0238">DNA-binding</keyword>
<keyword evidence="8" id="KW-1185">Reference proteome</keyword>
<evidence type="ECO:0000259" key="6">
    <source>
        <dbReference type="PROSITE" id="PS50977"/>
    </source>
</evidence>
<dbReference type="RefSeq" id="WP_138638545.1">
    <property type="nucleotide sequence ID" value="NZ_JASWDG010000142.1"/>
</dbReference>
<dbReference type="PANTHER" id="PTHR30055">
    <property type="entry name" value="HTH-TYPE TRANSCRIPTIONAL REGULATOR RUTR"/>
    <property type="match status" value="1"/>
</dbReference>
<keyword evidence="1" id="KW-0678">Repressor</keyword>
<name>A0A5S4GSK4_9ACTN</name>
<proteinExistence type="predicted"/>
<evidence type="ECO:0000256" key="3">
    <source>
        <dbReference type="ARBA" id="ARBA00023125"/>
    </source>
</evidence>
<gene>
    <name evidence="7" type="ORF">ETD96_22995</name>
</gene>